<evidence type="ECO:0000313" key="4">
    <source>
        <dbReference type="EMBL" id="MBC5716757.1"/>
    </source>
</evidence>
<keyword evidence="1" id="KW-0175">Coiled coil</keyword>
<accession>A0A8J6J4F4</accession>
<dbReference type="RefSeq" id="WP_186878111.1">
    <property type="nucleotide sequence ID" value="NZ_JACOPN010000003.1"/>
</dbReference>
<feature type="transmembrane region" description="Helical" evidence="2">
    <location>
        <begin position="12"/>
        <end position="35"/>
    </location>
</feature>
<gene>
    <name evidence="4" type="ORF">H8S55_05385</name>
</gene>
<feature type="domain" description="Putative Flp pilus-assembly TadG-like N-terminal" evidence="3">
    <location>
        <begin position="14"/>
        <end position="55"/>
    </location>
</feature>
<name>A0A8J6J4F4_9FIRM</name>
<evidence type="ECO:0000313" key="5">
    <source>
        <dbReference type="Proteomes" id="UP000602260"/>
    </source>
</evidence>
<reference evidence="4" key="1">
    <citation type="submission" date="2020-08" db="EMBL/GenBank/DDBJ databases">
        <title>Genome public.</title>
        <authorList>
            <person name="Liu C."/>
            <person name="Sun Q."/>
        </authorList>
    </citation>
    <scope>NUCLEOTIDE SEQUENCE</scope>
    <source>
        <strain evidence="4">BX5</strain>
    </source>
</reference>
<evidence type="ECO:0000256" key="2">
    <source>
        <dbReference type="SAM" id="Phobius"/>
    </source>
</evidence>
<feature type="coiled-coil region" evidence="1">
    <location>
        <begin position="319"/>
        <end position="357"/>
    </location>
</feature>
<dbReference type="InterPro" id="IPR043756">
    <property type="entry name" value="DUF5702"/>
</dbReference>
<organism evidence="4 5">
    <name type="scientific">Flintibacter faecis</name>
    <dbReference type="NCBI Taxonomy" id="2763047"/>
    <lineage>
        <taxon>Bacteria</taxon>
        <taxon>Bacillati</taxon>
        <taxon>Bacillota</taxon>
        <taxon>Clostridia</taxon>
        <taxon>Eubacteriales</taxon>
        <taxon>Flintibacter</taxon>
    </lineage>
</organism>
<dbReference type="Pfam" id="PF18960">
    <property type="entry name" value="DUF5702"/>
    <property type="match status" value="1"/>
</dbReference>
<sequence length="882" mass="97798">MKKLLQRLKRDCRGAVTVFVTLMLVPAVLISGTGVDLARLYVARSEIQDANQLAANATLASYDALLQDLYGLFGVMQTDGELAEMMEEYIRLALFGEDWNDRGMGTFSHFYGDASSLAVTAKAADEKNLENTEVLRRQIEEYVKFRAPAIIVNEVLDKLDTFEKIKEDAKVIKAKMDVDDKVDEIEKEYEKLYECIENVNKAKSTEAGAVSSVNSFIDRMRETIFDLFGTRDNYSSMVRDENDDGAEDYENKYKGLFDNLHAFVNGGTIKTGYVLGNEDDNGNYHKGYFTGSYHTDGVEKSIRDKKSELEKFISNHTLAKDSLKELVDLAEKAEKKRKELSDLLDDLENELNAGKCSSELKTGLTEQKNNNGKTYIENYRELLGYDIVPMAQAMQSYDEPQLNSTITMLENDVGYGDAKLFFIFSEIKALNESKDGYKIDLKIQNDEQKEKGQTPQKDNLEELYRIAPKKFQVPGDGFEVFQSSRFSSTHNKEFYEKLQEMFANQDKTAKKKSIIKGLEKAAGKIQKQFTGMLEFEPLGAWNYSPGAAANDGDTGFGSDGDWSGSGSAKSQAKKALNDSFLSQIADAGSGAADKLLLLTYDSEMFSCYATNEGYSGDEANEPTEKSMAGIPLGIKVNYFFQSELEYLCNGNPNDARANLKAVTGMIYLVRFVMDYTASFVVPSVNKTVADVEAAVSFLGPGAVAIGELVRLVMALGEGVSDVSRLKDGCTVTVMTKTDLNWHFSPKGIFDQIADGVVGEISDGDFGVKDNDKVGGFTYKDYLRLFLLLKSDSALAKRTADLIELNVTNYKEKIGENSDRSARESAMAAAERVDLRKAITDFSVTTTVDLKMLFLSMPVAQKGVNGVVPPGTKELVVTDYRGY</sequence>
<protein>
    <submittedName>
        <fullName evidence="4">Tad domain-containing protein</fullName>
    </submittedName>
</protein>
<keyword evidence="2" id="KW-0472">Membrane</keyword>
<dbReference type="AlphaFoldDB" id="A0A8J6J4F4"/>
<keyword evidence="2" id="KW-1133">Transmembrane helix</keyword>
<comment type="caution">
    <text evidence="4">The sequence shown here is derived from an EMBL/GenBank/DDBJ whole genome shotgun (WGS) entry which is preliminary data.</text>
</comment>
<dbReference type="EMBL" id="JACOPN010000003">
    <property type="protein sequence ID" value="MBC5716757.1"/>
    <property type="molecule type" value="Genomic_DNA"/>
</dbReference>
<keyword evidence="2" id="KW-0812">Transmembrane</keyword>
<evidence type="ECO:0000256" key="1">
    <source>
        <dbReference type="SAM" id="Coils"/>
    </source>
</evidence>
<dbReference type="InterPro" id="IPR028087">
    <property type="entry name" value="Tad_N"/>
</dbReference>
<keyword evidence="5" id="KW-1185">Reference proteome</keyword>
<proteinExistence type="predicted"/>
<evidence type="ECO:0000259" key="3">
    <source>
        <dbReference type="Pfam" id="PF13400"/>
    </source>
</evidence>
<dbReference type="Proteomes" id="UP000602260">
    <property type="component" value="Unassembled WGS sequence"/>
</dbReference>
<dbReference type="Pfam" id="PF13400">
    <property type="entry name" value="Tad"/>
    <property type="match status" value="1"/>
</dbReference>